<gene>
    <name evidence="1" type="ORF">F3S47_14880</name>
</gene>
<dbReference type="Gene3D" id="3.40.30.10">
    <property type="entry name" value="Glutaredoxin"/>
    <property type="match status" value="1"/>
</dbReference>
<accession>A0A5J5GFQ6</accession>
<name>A0A5J5GFQ6_9RHOB</name>
<dbReference type="Proteomes" id="UP000326554">
    <property type="component" value="Unassembled WGS sequence"/>
</dbReference>
<dbReference type="SUPFAM" id="SSF52833">
    <property type="entry name" value="Thioredoxin-like"/>
    <property type="match status" value="1"/>
</dbReference>
<comment type="caution">
    <text evidence="1">The sequence shown here is derived from an EMBL/GenBank/DDBJ whole genome shotgun (WGS) entry which is preliminary data.</text>
</comment>
<evidence type="ECO:0000313" key="1">
    <source>
        <dbReference type="EMBL" id="KAA9007046.1"/>
    </source>
</evidence>
<dbReference type="InterPro" id="IPR012863">
    <property type="entry name" value="DUF1636"/>
</dbReference>
<dbReference type="InterPro" id="IPR036249">
    <property type="entry name" value="Thioredoxin-like_sf"/>
</dbReference>
<protein>
    <submittedName>
        <fullName evidence="1">DUF1636 domain-containing protein</fullName>
    </submittedName>
</protein>
<organism evidence="1 2">
    <name type="scientific">Histidinibacterium aquaticum</name>
    <dbReference type="NCBI Taxonomy" id="2613962"/>
    <lineage>
        <taxon>Bacteria</taxon>
        <taxon>Pseudomonadati</taxon>
        <taxon>Pseudomonadota</taxon>
        <taxon>Alphaproteobacteria</taxon>
        <taxon>Rhodobacterales</taxon>
        <taxon>Paracoccaceae</taxon>
        <taxon>Histidinibacterium</taxon>
    </lineage>
</organism>
<sequence length="126" mass="13599">MPTTWITVCDTCKRDDWQPGAALQTDGERLAALVEARAEGETVSVRRVSCLMGCSHGCNVAIQASGKLCYTLGRFEPTPDSADGIVSYAVLHAASETGQVPYRTWPQTVKGHFVTRHPPLPDETPG</sequence>
<dbReference type="RefSeq" id="WP_150446065.1">
    <property type="nucleotide sequence ID" value="NZ_VYQE01000004.1"/>
</dbReference>
<dbReference type="AlphaFoldDB" id="A0A5J5GFQ6"/>
<reference evidence="1 2" key="1">
    <citation type="submission" date="2019-09" db="EMBL/GenBank/DDBJ databases">
        <authorList>
            <person name="Park J.-S."/>
            <person name="Choi H.-J."/>
        </authorList>
    </citation>
    <scope>NUCLEOTIDE SEQUENCE [LARGE SCALE GENOMIC DNA]</scope>
    <source>
        <strain evidence="1 2">176SS1-4</strain>
    </source>
</reference>
<proteinExistence type="predicted"/>
<keyword evidence="2" id="KW-1185">Reference proteome</keyword>
<evidence type="ECO:0000313" key="2">
    <source>
        <dbReference type="Proteomes" id="UP000326554"/>
    </source>
</evidence>
<dbReference type="EMBL" id="VYQE01000004">
    <property type="protein sequence ID" value="KAA9007046.1"/>
    <property type="molecule type" value="Genomic_DNA"/>
</dbReference>
<dbReference type="CDD" id="cd02980">
    <property type="entry name" value="TRX_Fd_family"/>
    <property type="match status" value="1"/>
</dbReference>
<dbReference type="Pfam" id="PF07845">
    <property type="entry name" value="DUF1636"/>
    <property type="match status" value="1"/>
</dbReference>